<comment type="caution">
    <text evidence="3">The sequence shown here is derived from an EMBL/GenBank/DDBJ whole genome shotgun (WGS) entry which is preliminary data.</text>
</comment>
<evidence type="ECO:0000313" key="4">
    <source>
        <dbReference type="Proteomes" id="UP000315440"/>
    </source>
</evidence>
<evidence type="ECO:0000259" key="2">
    <source>
        <dbReference type="Pfam" id="PF07589"/>
    </source>
</evidence>
<dbReference type="Pfam" id="PF07589">
    <property type="entry name" value="PEP-CTERM"/>
    <property type="match status" value="1"/>
</dbReference>
<dbReference type="InterPro" id="IPR013424">
    <property type="entry name" value="Ice-binding_C"/>
</dbReference>
<gene>
    <name evidence="3" type="ORF">Mal64_02140</name>
</gene>
<name>A0A5C5ZQL9_9BACT</name>
<evidence type="ECO:0000256" key="1">
    <source>
        <dbReference type="SAM" id="SignalP"/>
    </source>
</evidence>
<dbReference type="NCBIfam" id="TIGR02595">
    <property type="entry name" value="PEP_CTERM"/>
    <property type="match status" value="1"/>
</dbReference>
<dbReference type="EMBL" id="SJPQ01000001">
    <property type="protein sequence ID" value="TWT89834.1"/>
    <property type="molecule type" value="Genomic_DNA"/>
</dbReference>
<protein>
    <recommendedName>
        <fullName evidence="2">Ice-binding protein C-terminal domain-containing protein</fullName>
    </recommendedName>
</protein>
<proteinExistence type="predicted"/>
<keyword evidence="1" id="KW-0732">Signal</keyword>
<dbReference type="AlphaFoldDB" id="A0A5C5ZQL9"/>
<sequence length="283" mass="30316" precursor="true">MMRTIFVFPATTIAVVLTLAVTTAHAELELIDVAADAEVREVFDTNVDPPNATNTRYDVDGDDDDINSRFAAADPGDPLSDSDNDIIALRFDTSAADLSSKPGAYLQINLARSSSNNGKDQRLWGVNSGAANLNTWEDLDTTDYGDIPGMLKDFDRSTQGVDDATTTFLGTFNVLEFFGSDPGANNFFHLTQAMLDNSGPAEAAEGTLISYLQSLAPGDHANFLIGGVDSTGTFRINTREHVLDPFNPLTGLEGANLVLTPEPSTVALLGLSGVALTVRRRRR</sequence>
<organism evidence="3 4">
    <name type="scientific">Pseudobythopirellula maris</name>
    <dbReference type="NCBI Taxonomy" id="2527991"/>
    <lineage>
        <taxon>Bacteria</taxon>
        <taxon>Pseudomonadati</taxon>
        <taxon>Planctomycetota</taxon>
        <taxon>Planctomycetia</taxon>
        <taxon>Pirellulales</taxon>
        <taxon>Lacipirellulaceae</taxon>
        <taxon>Pseudobythopirellula</taxon>
    </lineage>
</organism>
<reference evidence="3 4" key="1">
    <citation type="submission" date="2019-02" db="EMBL/GenBank/DDBJ databases">
        <title>Deep-cultivation of Planctomycetes and their phenomic and genomic characterization uncovers novel biology.</title>
        <authorList>
            <person name="Wiegand S."/>
            <person name="Jogler M."/>
            <person name="Boedeker C."/>
            <person name="Pinto D."/>
            <person name="Vollmers J."/>
            <person name="Rivas-Marin E."/>
            <person name="Kohn T."/>
            <person name="Peeters S.H."/>
            <person name="Heuer A."/>
            <person name="Rast P."/>
            <person name="Oberbeckmann S."/>
            <person name="Bunk B."/>
            <person name="Jeske O."/>
            <person name="Meyerdierks A."/>
            <person name="Storesund J.E."/>
            <person name="Kallscheuer N."/>
            <person name="Luecker S."/>
            <person name="Lage O.M."/>
            <person name="Pohl T."/>
            <person name="Merkel B.J."/>
            <person name="Hornburger P."/>
            <person name="Mueller R.-W."/>
            <person name="Bruemmer F."/>
            <person name="Labrenz M."/>
            <person name="Spormann A.M."/>
            <person name="Op Den Camp H."/>
            <person name="Overmann J."/>
            <person name="Amann R."/>
            <person name="Jetten M.S.M."/>
            <person name="Mascher T."/>
            <person name="Medema M.H."/>
            <person name="Devos D.P."/>
            <person name="Kaster A.-K."/>
            <person name="Ovreas L."/>
            <person name="Rohde M."/>
            <person name="Galperin M.Y."/>
            <person name="Jogler C."/>
        </authorList>
    </citation>
    <scope>NUCLEOTIDE SEQUENCE [LARGE SCALE GENOMIC DNA]</scope>
    <source>
        <strain evidence="3 4">Mal64</strain>
    </source>
</reference>
<feature type="signal peptide" evidence="1">
    <location>
        <begin position="1"/>
        <end position="26"/>
    </location>
</feature>
<feature type="domain" description="Ice-binding protein C-terminal" evidence="2">
    <location>
        <begin position="260"/>
        <end position="281"/>
    </location>
</feature>
<dbReference type="Proteomes" id="UP000315440">
    <property type="component" value="Unassembled WGS sequence"/>
</dbReference>
<keyword evidence="4" id="KW-1185">Reference proteome</keyword>
<feature type="chain" id="PRO_5022836874" description="Ice-binding protein C-terminal domain-containing protein" evidence="1">
    <location>
        <begin position="27"/>
        <end position="283"/>
    </location>
</feature>
<evidence type="ECO:0000313" key="3">
    <source>
        <dbReference type="EMBL" id="TWT89834.1"/>
    </source>
</evidence>
<accession>A0A5C5ZQL9</accession>